<feature type="region of interest" description="Disordered" evidence="3">
    <location>
        <begin position="30"/>
        <end position="54"/>
    </location>
</feature>
<organism evidence="5 6">
    <name type="scientific">Pelagomonas calceolata</name>
    <dbReference type="NCBI Taxonomy" id="35677"/>
    <lineage>
        <taxon>Eukaryota</taxon>
        <taxon>Sar</taxon>
        <taxon>Stramenopiles</taxon>
        <taxon>Ochrophyta</taxon>
        <taxon>Pelagophyceae</taxon>
        <taxon>Pelagomonadales</taxon>
        <taxon>Pelagomonadaceae</taxon>
        <taxon>Pelagomonas</taxon>
    </lineage>
</organism>
<dbReference type="AlphaFoldDB" id="A0A8J2WW09"/>
<evidence type="ECO:0000256" key="3">
    <source>
        <dbReference type="SAM" id="MobiDB-lite"/>
    </source>
</evidence>
<proteinExistence type="predicted"/>
<dbReference type="Pfam" id="PF00583">
    <property type="entry name" value="Acetyltransf_1"/>
    <property type="match status" value="1"/>
</dbReference>
<reference evidence="5" key="1">
    <citation type="submission" date="2021-11" db="EMBL/GenBank/DDBJ databases">
        <authorList>
            <consortium name="Genoscope - CEA"/>
            <person name="William W."/>
        </authorList>
    </citation>
    <scope>NUCLEOTIDE SEQUENCE</scope>
</reference>
<evidence type="ECO:0000313" key="5">
    <source>
        <dbReference type="EMBL" id="CAH0369609.1"/>
    </source>
</evidence>
<keyword evidence="2" id="KW-0012">Acyltransferase</keyword>
<dbReference type="Gene3D" id="3.40.630.30">
    <property type="match status" value="1"/>
</dbReference>
<evidence type="ECO:0000256" key="2">
    <source>
        <dbReference type="ARBA" id="ARBA00023315"/>
    </source>
</evidence>
<sequence length="246" mass="27184">MATLPERLGNFAFLGVLPLGIVHAIRQRRPRSGATVKATDDASPPKPPLSPDWRSTVSRIAADDDTRDVTTQLFDAFAKALSFTPGDAPQLEISSMAPDDASAKDFVVQGYVDVRAAEGAKAARPELDFVRAGLEAGHGGVLLCRAEDKLVGYLWWLDTENCPYGPGCYADKEPFLWVHTVYTIPSYRRRGVARALHTELERVARRRKRASIWLDVYANNPISQKLHDNLGYKPVTVVQKKVITSL</sequence>
<dbReference type="InterPro" id="IPR016181">
    <property type="entry name" value="Acyl_CoA_acyltransferase"/>
</dbReference>
<dbReference type="InterPro" id="IPR000182">
    <property type="entry name" value="GNAT_dom"/>
</dbReference>
<evidence type="ECO:0000313" key="6">
    <source>
        <dbReference type="Proteomes" id="UP000789595"/>
    </source>
</evidence>
<evidence type="ECO:0000256" key="1">
    <source>
        <dbReference type="ARBA" id="ARBA00022679"/>
    </source>
</evidence>
<dbReference type="PANTHER" id="PTHR43420:SF47">
    <property type="entry name" value="N-ACETYLTRANSFERASE DOMAIN-CONTAINING PROTEIN"/>
    <property type="match status" value="1"/>
</dbReference>
<protein>
    <recommendedName>
        <fullName evidence="4">N-acetyltransferase domain-containing protein</fullName>
    </recommendedName>
</protein>
<dbReference type="Proteomes" id="UP000789595">
    <property type="component" value="Unassembled WGS sequence"/>
</dbReference>
<keyword evidence="6" id="KW-1185">Reference proteome</keyword>
<dbReference type="PANTHER" id="PTHR43420">
    <property type="entry name" value="ACETYLTRANSFERASE"/>
    <property type="match status" value="1"/>
</dbReference>
<dbReference type="GO" id="GO:0016747">
    <property type="term" value="F:acyltransferase activity, transferring groups other than amino-acyl groups"/>
    <property type="evidence" value="ECO:0007669"/>
    <property type="project" value="InterPro"/>
</dbReference>
<evidence type="ECO:0000259" key="4">
    <source>
        <dbReference type="PROSITE" id="PS51186"/>
    </source>
</evidence>
<keyword evidence="1" id="KW-0808">Transferase</keyword>
<dbReference type="CDD" id="cd04301">
    <property type="entry name" value="NAT_SF"/>
    <property type="match status" value="1"/>
</dbReference>
<dbReference type="PROSITE" id="PS51186">
    <property type="entry name" value="GNAT"/>
    <property type="match status" value="1"/>
</dbReference>
<dbReference type="SUPFAM" id="SSF55729">
    <property type="entry name" value="Acyl-CoA N-acyltransferases (Nat)"/>
    <property type="match status" value="1"/>
</dbReference>
<gene>
    <name evidence="5" type="ORF">PECAL_2P27360</name>
</gene>
<dbReference type="InterPro" id="IPR050680">
    <property type="entry name" value="YpeA/RimI_acetyltransf"/>
</dbReference>
<name>A0A8J2WW09_9STRA</name>
<comment type="caution">
    <text evidence="5">The sequence shown here is derived from an EMBL/GenBank/DDBJ whole genome shotgun (WGS) entry which is preliminary data.</text>
</comment>
<dbReference type="OrthoDB" id="249099at2759"/>
<feature type="domain" description="N-acetyltransferase" evidence="4">
    <location>
        <begin position="91"/>
        <end position="246"/>
    </location>
</feature>
<accession>A0A8J2WW09</accession>
<dbReference type="EMBL" id="CAKKNE010000002">
    <property type="protein sequence ID" value="CAH0369609.1"/>
    <property type="molecule type" value="Genomic_DNA"/>
</dbReference>